<reference evidence="3 4" key="1">
    <citation type="journal article" date="2020" name="ISME J.">
        <title>Comparative genomics reveals insights into cyanobacterial evolution and habitat adaptation.</title>
        <authorList>
            <person name="Chen M.Y."/>
            <person name="Teng W.K."/>
            <person name="Zhao L."/>
            <person name="Hu C.X."/>
            <person name="Zhou Y.K."/>
            <person name="Han B.P."/>
            <person name="Song L.R."/>
            <person name="Shu W.S."/>
        </authorList>
    </citation>
    <scope>NUCLEOTIDE SEQUENCE [LARGE SCALE GENOMIC DNA]</scope>
    <source>
        <strain evidence="3 4">FACHB-723</strain>
    </source>
</reference>
<evidence type="ECO:0000313" key="3">
    <source>
        <dbReference type="EMBL" id="MBD2189221.1"/>
    </source>
</evidence>
<dbReference type="InterPro" id="IPR008962">
    <property type="entry name" value="PapD-like_sf"/>
</dbReference>
<dbReference type="Pfam" id="PF00345">
    <property type="entry name" value="PapD_N"/>
    <property type="match status" value="1"/>
</dbReference>
<organism evidence="3 4">
    <name type="scientific">Pseudanabaena mucicola FACHB-723</name>
    <dbReference type="NCBI Taxonomy" id="2692860"/>
    <lineage>
        <taxon>Bacteria</taxon>
        <taxon>Bacillati</taxon>
        <taxon>Cyanobacteriota</taxon>
        <taxon>Cyanophyceae</taxon>
        <taxon>Pseudanabaenales</taxon>
        <taxon>Pseudanabaenaceae</taxon>
        <taxon>Pseudanabaena</taxon>
    </lineage>
</organism>
<dbReference type="SUPFAM" id="SSF49354">
    <property type="entry name" value="PapD-like"/>
    <property type="match status" value="1"/>
</dbReference>
<keyword evidence="1" id="KW-0732">Signal</keyword>
<evidence type="ECO:0000259" key="2">
    <source>
        <dbReference type="Pfam" id="PF00345"/>
    </source>
</evidence>
<dbReference type="InterPro" id="IPR050643">
    <property type="entry name" value="Periplasmic_pilus_chap"/>
</dbReference>
<dbReference type="Proteomes" id="UP000642094">
    <property type="component" value="Unassembled WGS sequence"/>
</dbReference>
<dbReference type="PANTHER" id="PTHR30251">
    <property type="entry name" value="PILUS ASSEMBLY CHAPERONE"/>
    <property type="match status" value="1"/>
</dbReference>
<keyword evidence="4" id="KW-1185">Reference proteome</keyword>
<proteinExistence type="predicted"/>
<protein>
    <submittedName>
        <fullName evidence="3">Molecular chaperone</fullName>
    </submittedName>
</protein>
<name>A0ABR7ZYY5_9CYAN</name>
<evidence type="ECO:0000313" key="4">
    <source>
        <dbReference type="Proteomes" id="UP000642094"/>
    </source>
</evidence>
<dbReference type="InterPro" id="IPR013783">
    <property type="entry name" value="Ig-like_fold"/>
</dbReference>
<dbReference type="EMBL" id="JACJQB010000032">
    <property type="protein sequence ID" value="MBD2189221.1"/>
    <property type="molecule type" value="Genomic_DNA"/>
</dbReference>
<evidence type="ECO:0000256" key="1">
    <source>
        <dbReference type="SAM" id="SignalP"/>
    </source>
</evidence>
<feature type="domain" description="Pili assembly chaperone N-terminal" evidence="2">
    <location>
        <begin position="47"/>
        <end position="151"/>
    </location>
</feature>
<feature type="chain" id="PRO_5045679538" evidence="1">
    <location>
        <begin position="22"/>
        <end position="266"/>
    </location>
</feature>
<sequence>MFKTKSFMAMLALCCSSSFFAAMPSLAQVEATFTFSPLEINFAPTGQRATQSFVVSNTGKKSAAIQIRMVKREMDIDGKDITTDADDDFIVYPPQMLVKAGERQTIRVTWVGNTPPNQELAYRIIAEQLPVDLTEITQTQGATTVSIKVLFAYIGSVYVVPPNVSPDVVLESSVCEPETDKAGKTSNKLLLTFANQGTAHAILNNPRLTLAPVSNPSNSVVLEAKQILEVAGKNILAGGKRRFSLPCPAGLPNGKLTATFDYYRGN</sequence>
<gene>
    <name evidence="3" type="ORF">H6F41_13840</name>
</gene>
<comment type="caution">
    <text evidence="3">The sequence shown here is derived from an EMBL/GenBank/DDBJ whole genome shotgun (WGS) entry which is preliminary data.</text>
</comment>
<accession>A0ABR7ZYY5</accession>
<dbReference type="Gene3D" id="2.60.40.10">
    <property type="entry name" value="Immunoglobulins"/>
    <property type="match status" value="1"/>
</dbReference>
<dbReference type="PANTHER" id="PTHR30251:SF4">
    <property type="entry name" value="SLR1668 PROTEIN"/>
    <property type="match status" value="1"/>
</dbReference>
<feature type="signal peptide" evidence="1">
    <location>
        <begin position="1"/>
        <end position="21"/>
    </location>
</feature>
<dbReference type="InterPro" id="IPR016147">
    <property type="entry name" value="Pili_assmbl_chaperone_N"/>
</dbReference>